<organism evidence="2">
    <name type="scientific">Phenylobacterium glaciei</name>
    <dbReference type="NCBI Taxonomy" id="2803784"/>
    <lineage>
        <taxon>Bacteria</taxon>
        <taxon>Pseudomonadati</taxon>
        <taxon>Pseudomonadota</taxon>
        <taxon>Alphaproteobacteria</taxon>
        <taxon>Caulobacterales</taxon>
        <taxon>Caulobacteraceae</taxon>
        <taxon>Phenylobacterium</taxon>
    </lineage>
</organism>
<dbReference type="InterPro" id="IPR018715">
    <property type="entry name" value="DUF2239"/>
</dbReference>
<dbReference type="AlphaFoldDB" id="A0A974S822"/>
<feature type="region of interest" description="Disordered" evidence="1">
    <location>
        <begin position="72"/>
        <end position="119"/>
    </location>
</feature>
<accession>A0A974S822</accession>
<name>A0A974S822_9CAUL</name>
<evidence type="ECO:0000256" key="1">
    <source>
        <dbReference type="SAM" id="MobiDB-lite"/>
    </source>
</evidence>
<sequence>MDEAATYTAFAGHQGLAAGDLQKVALAAKTAHDDGREPILVFDDATGRTVELDFRGSADEVLARLLVAETPPETARARQEQTKNIWIGQGAPTAHPGDPQGGAKQSRPGPRFIIGVRES</sequence>
<proteinExistence type="predicted"/>
<reference evidence="2" key="1">
    <citation type="submission" date="2021-01" db="EMBL/GenBank/DDBJ databases">
        <title>Genome sequence of Phenylobacterium sp. 20VBR1 isolated from a valley glaceir, Ny-Alesund, Svalbard.</title>
        <authorList>
            <person name="Thomas F.A."/>
            <person name="Krishnan K.P."/>
            <person name="Sinha R.K."/>
        </authorList>
    </citation>
    <scope>NUCLEOTIDE SEQUENCE</scope>
    <source>
        <strain evidence="2">20VBR1</strain>
    </source>
</reference>
<dbReference type="Pfam" id="PF09998">
    <property type="entry name" value="DUF2239"/>
    <property type="match status" value="1"/>
</dbReference>
<protein>
    <submittedName>
        <fullName evidence="2">DUF2239 family protein</fullName>
    </submittedName>
</protein>
<dbReference type="EMBL" id="CP068570">
    <property type="protein sequence ID" value="QQZ49261.1"/>
    <property type="molecule type" value="Genomic_DNA"/>
</dbReference>
<evidence type="ECO:0000313" key="2">
    <source>
        <dbReference type="EMBL" id="QQZ49261.1"/>
    </source>
</evidence>
<gene>
    <name evidence="2" type="ORF">JKL49_19490</name>
</gene>